<evidence type="ECO:0000256" key="12">
    <source>
        <dbReference type="ARBA" id="ARBA00037975"/>
    </source>
</evidence>
<feature type="domain" description="Cytochrome b561 bacterial/Ni-hydrogenase" evidence="14">
    <location>
        <begin position="7"/>
        <end position="158"/>
    </location>
</feature>
<keyword evidence="4" id="KW-1003">Cell membrane</keyword>
<feature type="transmembrane region" description="Helical" evidence="13">
    <location>
        <begin position="12"/>
        <end position="32"/>
    </location>
</feature>
<evidence type="ECO:0000256" key="6">
    <source>
        <dbReference type="ARBA" id="ARBA00022692"/>
    </source>
</evidence>
<evidence type="ECO:0000256" key="1">
    <source>
        <dbReference type="ARBA" id="ARBA00001970"/>
    </source>
</evidence>
<evidence type="ECO:0000256" key="4">
    <source>
        <dbReference type="ARBA" id="ARBA00022475"/>
    </source>
</evidence>
<dbReference type="InterPro" id="IPR052168">
    <property type="entry name" value="Cytochrome_b561_oxidase"/>
</dbReference>
<keyword evidence="11 13" id="KW-0472">Membrane</keyword>
<evidence type="ECO:0000313" key="15">
    <source>
        <dbReference type="EMBL" id="PWG18496.1"/>
    </source>
</evidence>
<comment type="caution">
    <text evidence="15">The sequence shown here is derived from an EMBL/GenBank/DDBJ whole genome shotgun (WGS) entry which is preliminary data.</text>
</comment>
<dbReference type="GO" id="GO:0022904">
    <property type="term" value="P:respiratory electron transport chain"/>
    <property type="evidence" value="ECO:0007669"/>
    <property type="project" value="InterPro"/>
</dbReference>
<comment type="subcellular location">
    <subcellularLocation>
        <location evidence="2">Cell membrane</location>
        <topology evidence="2">Multi-pass membrane protein</topology>
    </subcellularLocation>
</comment>
<dbReference type="SUPFAM" id="SSF81342">
    <property type="entry name" value="Transmembrane di-heme cytochromes"/>
    <property type="match status" value="1"/>
</dbReference>
<feature type="transmembrane region" description="Helical" evidence="13">
    <location>
        <begin position="127"/>
        <end position="150"/>
    </location>
</feature>
<evidence type="ECO:0000256" key="10">
    <source>
        <dbReference type="ARBA" id="ARBA00023004"/>
    </source>
</evidence>
<comment type="cofactor">
    <cofactor evidence="1">
        <name>heme b</name>
        <dbReference type="ChEBI" id="CHEBI:60344"/>
    </cofactor>
</comment>
<keyword evidence="7" id="KW-0479">Metal-binding</keyword>
<keyword evidence="3" id="KW-0813">Transport</keyword>
<accession>A0A2V1P846</accession>
<keyword evidence="9 13" id="KW-1133">Transmembrane helix</keyword>
<feature type="transmembrane region" description="Helical" evidence="13">
    <location>
        <begin position="44"/>
        <end position="67"/>
    </location>
</feature>
<organism evidence="15 16">
    <name type="scientific">Salibaculum griseiflavum</name>
    <dbReference type="NCBI Taxonomy" id="1914409"/>
    <lineage>
        <taxon>Bacteria</taxon>
        <taxon>Pseudomonadati</taxon>
        <taxon>Pseudomonadota</taxon>
        <taxon>Alphaproteobacteria</taxon>
        <taxon>Rhodobacterales</taxon>
        <taxon>Roseobacteraceae</taxon>
        <taxon>Salibaculum</taxon>
    </lineage>
</organism>
<keyword evidence="16" id="KW-1185">Reference proteome</keyword>
<dbReference type="GO" id="GO:0005886">
    <property type="term" value="C:plasma membrane"/>
    <property type="evidence" value="ECO:0007669"/>
    <property type="project" value="UniProtKB-SubCell"/>
</dbReference>
<evidence type="ECO:0000313" key="16">
    <source>
        <dbReference type="Proteomes" id="UP000245293"/>
    </source>
</evidence>
<evidence type="ECO:0000256" key="2">
    <source>
        <dbReference type="ARBA" id="ARBA00004651"/>
    </source>
</evidence>
<dbReference type="Proteomes" id="UP000245293">
    <property type="component" value="Unassembled WGS sequence"/>
</dbReference>
<keyword evidence="8" id="KW-0249">Electron transport</keyword>
<dbReference type="OrthoDB" id="8156287at2"/>
<evidence type="ECO:0000256" key="13">
    <source>
        <dbReference type="SAM" id="Phobius"/>
    </source>
</evidence>
<evidence type="ECO:0000256" key="7">
    <source>
        <dbReference type="ARBA" id="ARBA00022723"/>
    </source>
</evidence>
<feature type="transmembrane region" description="Helical" evidence="13">
    <location>
        <begin position="97"/>
        <end position="115"/>
    </location>
</feature>
<dbReference type="PANTHER" id="PTHR30529">
    <property type="entry name" value="CYTOCHROME B561"/>
    <property type="match status" value="1"/>
</dbReference>
<comment type="similarity">
    <text evidence="12">Belongs to the cytochrome b561 family.</text>
</comment>
<evidence type="ECO:0000256" key="5">
    <source>
        <dbReference type="ARBA" id="ARBA00022617"/>
    </source>
</evidence>
<keyword evidence="5" id="KW-0349">Heme</keyword>
<dbReference type="GO" id="GO:0046872">
    <property type="term" value="F:metal ion binding"/>
    <property type="evidence" value="ECO:0007669"/>
    <property type="project" value="UniProtKB-KW"/>
</dbReference>
<evidence type="ECO:0000256" key="9">
    <source>
        <dbReference type="ARBA" id="ARBA00022989"/>
    </source>
</evidence>
<dbReference type="EMBL" id="QETF01000001">
    <property type="protein sequence ID" value="PWG18496.1"/>
    <property type="molecule type" value="Genomic_DNA"/>
</dbReference>
<name>A0A2V1P846_9RHOB</name>
<evidence type="ECO:0000256" key="11">
    <source>
        <dbReference type="ARBA" id="ARBA00023136"/>
    </source>
</evidence>
<proteinExistence type="inferred from homology"/>
<protein>
    <submittedName>
        <fullName evidence="15">Cytochrome B</fullName>
    </submittedName>
</protein>
<evidence type="ECO:0000259" key="14">
    <source>
        <dbReference type="Pfam" id="PF01292"/>
    </source>
</evidence>
<dbReference type="GO" id="GO:0020037">
    <property type="term" value="F:heme binding"/>
    <property type="evidence" value="ECO:0007669"/>
    <property type="project" value="TreeGrafter"/>
</dbReference>
<keyword evidence="10" id="KW-0408">Iron</keyword>
<gene>
    <name evidence="15" type="ORF">DFK10_00805</name>
</gene>
<evidence type="ECO:0000256" key="8">
    <source>
        <dbReference type="ARBA" id="ARBA00022982"/>
    </source>
</evidence>
<dbReference type="InterPro" id="IPR016174">
    <property type="entry name" value="Di-haem_cyt_TM"/>
</dbReference>
<dbReference type="RefSeq" id="WP_109385598.1">
    <property type="nucleotide sequence ID" value="NZ_QETF01000001.1"/>
</dbReference>
<dbReference type="InterPro" id="IPR011577">
    <property type="entry name" value="Cyt_b561_bac/Ni-Hgenase"/>
</dbReference>
<dbReference type="Pfam" id="PF01292">
    <property type="entry name" value="Ni_hydr_CYTB"/>
    <property type="match status" value="1"/>
</dbReference>
<dbReference type="PANTHER" id="PTHR30529:SF1">
    <property type="entry name" value="CYTOCHROME B561 HOMOLOG 2"/>
    <property type="match status" value="1"/>
</dbReference>
<reference evidence="16" key="1">
    <citation type="submission" date="2018-05" db="EMBL/GenBank/DDBJ databases">
        <authorList>
            <person name="Du Z."/>
            <person name="Wang X."/>
        </authorList>
    </citation>
    <scope>NUCLEOTIDE SEQUENCE [LARGE SCALE GENOMIC DNA]</scope>
    <source>
        <strain evidence="16">WDS4C29</strain>
    </source>
</reference>
<dbReference type="GO" id="GO:0009055">
    <property type="term" value="F:electron transfer activity"/>
    <property type="evidence" value="ECO:0007669"/>
    <property type="project" value="InterPro"/>
</dbReference>
<sequence length="163" mass="17710">MAIPNGYSRRQIALHWIVFVLVVLQFVLHEGISDAWDVVEDGGSVAFSPVVAGHVIGGLLVLLLVIWRLQIRATRGAPPPPKEENPALKHVAKAVHAGLYLLLILMPLSGAVAWFGGVEPAAEAHEVMRLGILALVGLHIAGALYHQFILRNNLMNRMRQAAD</sequence>
<dbReference type="AlphaFoldDB" id="A0A2V1P846"/>
<evidence type="ECO:0000256" key="3">
    <source>
        <dbReference type="ARBA" id="ARBA00022448"/>
    </source>
</evidence>
<keyword evidence="6 13" id="KW-0812">Transmembrane</keyword>